<proteinExistence type="predicted"/>
<dbReference type="PROSITE" id="PS51257">
    <property type="entry name" value="PROKAR_LIPOPROTEIN"/>
    <property type="match status" value="1"/>
</dbReference>
<feature type="signal peptide" evidence="1">
    <location>
        <begin position="1"/>
        <end position="22"/>
    </location>
</feature>
<evidence type="ECO:0000313" key="3">
    <source>
        <dbReference type="Proteomes" id="UP000239800"/>
    </source>
</evidence>
<organism evidence="2 3">
    <name type="scientific">Aureitalea marina</name>
    <dbReference type="NCBI Taxonomy" id="930804"/>
    <lineage>
        <taxon>Bacteria</taxon>
        <taxon>Pseudomonadati</taxon>
        <taxon>Bacteroidota</taxon>
        <taxon>Flavobacteriia</taxon>
        <taxon>Flavobacteriales</taxon>
        <taxon>Flavobacteriaceae</taxon>
        <taxon>Aureitalea</taxon>
    </lineage>
</organism>
<dbReference type="AlphaFoldDB" id="A0A2S7KTG8"/>
<dbReference type="OrthoDB" id="892266at2"/>
<dbReference type="EMBL" id="MQUB01000001">
    <property type="protein sequence ID" value="PQB05910.1"/>
    <property type="molecule type" value="Genomic_DNA"/>
</dbReference>
<protein>
    <recommendedName>
        <fullName evidence="4">Selenophosphate synthetase</fullName>
    </recommendedName>
</protein>
<evidence type="ECO:0000313" key="2">
    <source>
        <dbReference type="EMBL" id="PQB05910.1"/>
    </source>
</evidence>
<evidence type="ECO:0008006" key="4">
    <source>
        <dbReference type="Google" id="ProtNLM"/>
    </source>
</evidence>
<accession>A0A2S7KTG8</accession>
<feature type="chain" id="PRO_5015448343" description="Selenophosphate synthetase" evidence="1">
    <location>
        <begin position="23"/>
        <end position="232"/>
    </location>
</feature>
<dbReference type="Proteomes" id="UP000239800">
    <property type="component" value="Unassembled WGS sequence"/>
</dbReference>
<name>A0A2S7KTG8_9FLAO</name>
<sequence length="232" mass="26546">MKKTALLLCLLAVIFSCKNSSSEETEKQEDVKSTELVQEQEMTPAMAIAKAHGYDNWQNVNRLDFTFNIDRGEMHIERSFNWYPKEDRVTFINEADTVDYVRSQVDSLSLRADQTFVNDSFWLLAPLHLVWDEGTTISEPSQEAAPISGGMMNKLTLTYSDEGGYTPGDAYDFYYGDDFLLTEWVFRKGNQPEPSMVTTWEAYKEVGELTMATMHKDSTKTLQLHFTGLKVQ</sequence>
<gene>
    <name evidence="2" type="ORF">BST85_01675</name>
</gene>
<reference evidence="2 3" key="1">
    <citation type="submission" date="2016-11" db="EMBL/GenBank/DDBJ databases">
        <title>Trade-off between light-utilization and light-protection in marine flavobacteria.</title>
        <authorList>
            <person name="Kumagai Y."/>
        </authorList>
    </citation>
    <scope>NUCLEOTIDE SEQUENCE [LARGE SCALE GENOMIC DNA]</scope>
    <source>
        <strain evidence="2 3">NBRC 107741</strain>
    </source>
</reference>
<keyword evidence="3" id="KW-1185">Reference proteome</keyword>
<evidence type="ECO:0000256" key="1">
    <source>
        <dbReference type="SAM" id="SignalP"/>
    </source>
</evidence>
<dbReference type="RefSeq" id="WP_104813856.1">
    <property type="nucleotide sequence ID" value="NZ_MQUB01000001.1"/>
</dbReference>
<keyword evidence="1" id="KW-0732">Signal</keyword>
<comment type="caution">
    <text evidence="2">The sequence shown here is derived from an EMBL/GenBank/DDBJ whole genome shotgun (WGS) entry which is preliminary data.</text>
</comment>